<name>A0A286E7X0_9ACTN</name>
<feature type="compositionally biased region" description="Basic and acidic residues" evidence="1">
    <location>
        <begin position="146"/>
        <end position="156"/>
    </location>
</feature>
<organism evidence="2 3">
    <name type="scientific">Streptomyces zhaozhouensis</name>
    <dbReference type="NCBI Taxonomy" id="1300267"/>
    <lineage>
        <taxon>Bacteria</taxon>
        <taxon>Bacillati</taxon>
        <taxon>Actinomycetota</taxon>
        <taxon>Actinomycetes</taxon>
        <taxon>Kitasatosporales</taxon>
        <taxon>Streptomycetaceae</taxon>
        <taxon>Streptomyces</taxon>
    </lineage>
</organism>
<accession>A0A286E7X0</accession>
<keyword evidence="3" id="KW-1185">Reference proteome</keyword>
<dbReference type="EMBL" id="OCNE01000028">
    <property type="protein sequence ID" value="SOD66981.1"/>
    <property type="molecule type" value="Genomic_DNA"/>
</dbReference>
<dbReference type="Gene3D" id="1.20.5.620">
    <property type="entry name" value="F1F0 ATP synthase subunit B, membrane domain"/>
    <property type="match status" value="1"/>
</dbReference>
<evidence type="ECO:0000313" key="2">
    <source>
        <dbReference type="EMBL" id="SOD66981.1"/>
    </source>
</evidence>
<sequence length="407" mass="45194">MNYDDHPDLIREMLADLRGQTPSYSDDVLEAGFAAVLAEVDTLDSAGVDRTRLLAEEAELGAHAHALGLEHFERGNLTLAIRWLRTAVRYGVPEATGQLEDARELHAAVSDTNTLDVSSDTEKAEQESFTIPSPDSARIPLPSDSSWRDSLHKSDSGQRAAQRAAEQEIAYARHRADSIISDARQEAHRIIGEAQRQAHHIIGKAQHDGEPPESATTPTHESFTTHAPGTGKTSAMADFVVMTNTVNSFWEYQRIEAKSFHPSTPKRLRERAVVVWADSFDLVIPLFRTPRAATSRAIWQHLLGTRCPESFTAAERALINLVGKEMAHAYWRAREEEDTTALASFLDSDNTLTDRLQHWAQTMDHSSAARTRNFLANRADKPSRPLLLPPQHQQTRQTGPLILAGVD</sequence>
<feature type="region of interest" description="Disordered" evidence="1">
    <location>
        <begin position="380"/>
        <end position="407"/>
    </location>
</feature>
<dbReference type="Proteomes" id="UP000219072">
    <property type="component" value="Unassembled WGS sequence"/>
</dbReference>
<dbReference type="CDD" id="cd06503">
    <property type="entry name" value="ATP-synt_Fo_b"/>
    <property type="match status" value="1"/>
</dbReference>
<dbReference type="RefSeq" id="WP_141514669.1">
    <property type="nucleotide sequence ID" value="NZ_OCNE01000028.1"/>
</dbReference>
<reference evidence="2 3" key="1">
    <citation type="submission" date="2017-09" db="EMBL/GenBank/DDBJ databases">
        <authorList>
            <person name="Ehlers B."/>
            <person name="Leendertz F.H."/>
        </authorList>
    </citation>
    <scope>NUCLEOTIDE SEQUENCE [LARGE SCALE GENOMIC DNA]</scope>
    <source>
        <strain evidence="2 3">CGMCC 4.7095</strain>
    </source>
</reference>
<evidence type="ECO:0000313" key="3">
    <source>
        <dbReference type="Proteomes" id="UP000219072"/>
    </source>
</evidence>
<evidence type="ECO:0000256" key="1">
    <source>
        <dbReference type="SAM" id="MobiDB-lite"/>
    </source>
</evidence>
<feature type="compositionally biased region" description="Polar residues" evidence="1">
    <location>
        <begin position="214"/>
        <end position="230"/>
    </location>
</feature>
<proteinExistence type="predicted"/>
<feature type="region of interest" description="Disordered" evidence="1">
    <location>
        <begin position="206"/>
        <end position="230"/>
    </location>
</feature>
<feature type="region of interest" description="Disordered" evidence="1">
    <location>
        <begin position="111"/>
        <end position="165"/>
    </location>
</feature>
<gene>
    <name evidence="2" type="ORF">SAMN06297387_12822</name>
</gene>
<dbReference type="AlphaFoldDB" id="A0A286E7X0"/>
<protein>
    <submittedName>
        <fullName evidence="2">Uncharacterized protein</fullName>
    </submittedName>
</protein>